<dbReference type="PANTHER" id="PTHR37816">
    <property type="entry name" value="YALI0E33011P"/>
    <property type="match status" value="1"/>
</dbReference>
<organism evidence="1 2">
    <name type="scientific">Ligilactobacillus ubinensis</name>
    <dbReference type="NCBI Taxonomy" id="2876789"/>
    <lineage>
        <taxon>Bacteria</taxon>
        <taxon>Bacillati</taxon>
        <taxon>Bacillota</taxon>
        <taxon>Bacilli</taxon>
        <taxon>Lactobacillales</taxon>
        <taxon>Lactobacillaceae</taxon>
        <taxon>Ligilactobacillus</taxon>
    </lineage>
</organism>
<dbReference type="EMBL" id="JAIULA010000027">
    <property type="protein sequence ID" value="MCP0887853.1"/>
    <property type="molecule type" value="Genomic_DNA"/>
</dbReference>
<evidence type="ECO:0000313" key="1">
    <source>
        <dbReference type="EMBL" id="MCP0887853.1"/>
    </source>
</evidence>
<evidence type="ECO:0000313" key="2">
    <source>
        <dbReference type="Proteomes" id="UP001139006"/>
    </source>
</evidence>
<gene>
    <name evidence="1" type="ORF">LB941_10985</name>
</gene>
<dbReference type="AlphaFoldDB" id="A0A9X2FS87"/>
<sequence>MRIIIIGNCGSGKSTLALKIANITNYPLLQLDSLWHKTDYSDDAKRYFENEQISFLRQQDCIIEGNYNRTIPLRVTQANLIIWLKVNKVKAVYRIIKRSIQYRLDNASRPEMPKQFSEHFDYDYWAFLKLVWAYDEQNTKRLLQKYKSDQSKIVILKSKAEIKEFLTWIGRIVK</sequence>
<keyword evidence="2" id="KW-1185">Reference proteome</keyword>
<accession>A0A9X2FS87</accession>
<reference evidence="1 2" key="1">
    <citation type="journal article" date="2023" name="Int. J. Syst. Evol. Microbiol.">
        <title>Ligilactobacillus ubinensis sp. nov., a novel species isolated from the wild ferment of a durian fruit (Durio zibethinus).</title>
        <authorList>
            <person name="Heng Y.C."/>
            <person name="Menon N."/>
            <person name="Chen B."/>
            <person name="Loo B.Z.L."/>
            <person name="Wong G.W.J."/>
            <person name="Lim A.C.H."/>
            <person name="Silvaraju S."/>
            <person name="Kittelmann S."/>
        </authorList>
    </citation>
    <scope>NUCLEOTIDE SEQUENCE [LARGE SCALE GENOMIC DNA]</scope>
    <source>
        <strain evidence="1 2">WILCCON 0076</strain>
    </source>
</reference>
<dbReference type="Proteomes" id="UP001139006">
    <property type="component" value="Unassembled WGS sequence"/>
</dbReference>
<protein>
    <submittedName>
        <fullName evidence="1">Topology modulation protein</fullName>
    </submittedName>
</protein>
<proteinExistence type="predicted"/>
<dbReference type="SUPFAM" id="SSF52540">
    <property type="entry name" value="P-loop containing nucleoside triphosphate hydrolases"/>
    <property type="match status" value="1"/>
</dbReference>
<dbReference type="PANTHER" id="PTHR37816:SF3">
    <property type="entry name" value="MODULATES DNA TOPOLOGY"/>
    <property type="match status" value="1"/>
</dbReference>
<dbReference type="RefSeq" id="WP_253362012.1">
    <property type="nucleotide sequence ID" value="NZ_JAIULA010000027.1"/>
</dbReference>
<dbReference type="InterPro" id="IPR052922">
    <property type="entry name" value="Cytidylate_Kinase-2"/>
</dbReference>
<comment type="caution">
    <text evidence="1">The sequence shown here is derived from an EMBL/GenBank/DDBJ whole genome shotgun (WGS) entry which is preliminary data.</text>
</comment>
<dbReference type="Gene3D" id="3.40.50.300">
    <property type="entry name" value="P-loop containing nucleotide triphosphate hydrolases"/>
    <property type="match status" value="1"/>
</dbReference>
<dbReference type="InterPro" id="IPR027417">
    <property type="entry name" value="P-loop_NTPase"/>
</dbReference>
<name>A0A9X2FS87_9LACO</name>